<protein>
    <submittedName>
        <fullName evidence="11">CSON013011 protein</fullName>
    </submittedName>
</protein>
<evidence type="ECO:0000256" key="1">
    <source>
        <dbReference type="ARBA" id="ARBA00004127"/>
    </source>
</evidence>
<dbReference type="GO" id="GO:0071763">
    <property type="term" value="P:nuclear membrane organization"/>
    <property type="evidence" value="ECO:0007669"/>
    <property type="project" value="TreeGrafter"/>
</dbReference>
<keyword evidence="6" id="KW-0256">Endoplasmic reticulum</keyword>
<gene>
    <name evidence="11" type="primary">CSON013011</name>
</gene>
<accession>A0A336LMM0</accession>
<evidence type="ECO:0000256" key="10">
    <source>
        <dbReference type="SAM" id="Phobius"/>
    </source>
</evidence>
<dbReference type="GO" id="GO:0005637">
    <property type="term" value="C:nuclear inner membrane"/>
    <property type="evidence" value="ECO:0007669"/>
    <property type="project" value="TreeGrafter"/>
</dbReference>
<evidence type="ECO:0000256" key="3">
    <source>
        <dbReference type="ARBA" id="ARBA00004586"/>
    </source>
</evidence>
<dbReference type="GO" id="GO:0005789">
    <property type="term" value="C:endoplasmic reticulum membrane"/>
    <property type="evidence" value="ECO:0007669"/>
    <property type="project" value="UniProtKB-SubCell"/>
</dbReference>
<comment type="similarity">
    <text evidence="4">Belongs to the TMEM43 family.</text>
</comment>
<dbReference type="GO" id="GO:0006629">
    <property type="term" value="P:lipid metabolic process"/>
    <property type="evidence" value="ECO:0007669"/>
    <property type="project" value="TreeGrafter"/>
</dbReference>
<reference evidence="11" key="1">
    <citation type="submission" date="2018-07" db="EMBL/GenBank/DDBJ databases">
        <authorList>
            <person name="Quirk P.G."/>
            <person name="Krulwich T.A."/>
        </authorList>
    </citation>
    <scope>NUCLEOTIDE SEQUENCE</scope>
</reference>
<dbReference type="PANTHER" id="PTHR13416">
    <property type="match status" value="1"/>
</dbReference>
<dbReference type="AlphaFoldDB" id="A0A336LMM0"/>
<keyword evidence="9" id="KW-0539">Nucleus</keyword>
<feature type="transmembrane region" description="Helical" evidence="10">
    <location>
        <begin position="321"/>
        <end position="343"/>
    </location>
</feature>
<comment type="subcellular location">
    <subcellularLocation>
        <location evidence="1">Endomembrane system</location>
        <topology evidence="1">Multi-pass membrane protein</topology>
    </subcellularLocation>
    <subcellularLocation>
        <location evidence="3">Endoplasmic reticulum membrane</location>
    </subcellularLocation>
    <subcellularLocation>
        <location evidence="2">Nucleus envelope</location>
    </subcellularLocation>
</comment>
<evidence type="ECO:0000256" key="6">
    <source>
        <dbReference type="ARBA" id="ARBA00022824"/>
    </source>
</evidence>
<feature type="transmembrane region" description="Helical" evidence="10">
    <location>
        <begin position="12"/>
        <end position="30"/>
    </location>
</feature>
<evidence type="ECO:0000256" key="2">
    <source>
        <dbReference type="ARBA" id="ARBA00004259"/>
    </source>
</evidence>
<keyword evidence="5 10" id="KW-0812">Transmembrane</keyword>
<sequence>MNFYEQFRATWLTSLIGCALFIIGTLILFWNEGQAVHITLALQEALDQAISLRYDQSFDSSFEGKLVHIYGPLVTGEPLTELDYNIMVQAVKLKRRVQMFQYVEETIEHNYGESVASVQAEDRTYYYTTEFRDNLVDSRSFYLRHGHENPLKFPMESRLYTADHVTIGPYELGSELKDRFTAFQEVTSDTRPEDPLIKLHAGLYYHCVDVFNPEVGDIRIQFSFAGLQGEVYTVVGRLENNKIVPFKSKLGKKILILYKGEFDLHDVFDKEHRSQKLTAWGFRFIGFVLIFFAVTCTSHLLTTILSSNWFTAHLAPNPANVFASNLGFSLSTALLITSVAWILHRPWLGASLLCTAITPVLFRRQAVRYQRMD</sequence>
<evidence type="ECO:0000313" key="11">
    <source>
        <dbReference type="EMBL" id="SSX19226.1"/>
    </source>
</evidence>
<dbReference type="InterPro" id="IPR012430">
    <property type="entry name" value="TMEM43_fam"/>
</dbReference>
<proteinExistence type="inferred from homology"/>
<evidence type="ECO:0000256" key="7">
    <source>
        <dbReference type="ARBA" id="ARBA00022989"/>
    </source>
</evidence>
<keyword evidence="8 10" id="KW-0472">Membrane</keyword>
<evidence type="ECO:0000256" key="9">
    <source>
        <dbReference type="ARBA" id="ARBA00023242"/>
    </source>
</evidence>
<name>A0A336LMM0_CULSO</name>
<dbReference type="PANTHER" id="PTHR13416:SF2">
    <property type="entry name" value="TRANSMEMBRANE PROTEIN 43"/>
    <property type="match status" value="1"/>
</dbReference>
<dbReference type="Pfam" id="PF07787">
    <property type="entry name" value="TMEM43"/>
    <property type="match status" value="1"/>
</dbReference>
<feature type="transmembrane region" description="Helical" evidence="10">
    <location>
        <begin position="280"/>
        <end position="301"/>
    </location>
</feature>
<evidence type="ECO:0000256" key="5">
    <source>
        <dbReference type="ARBA" id="ARBA00022692"/>
    </source>
</evidence>
<dbReference type="OMA" id="NMMALDE"/>
<dbReference type="VEuPathDB" id="VectorBase:CSON013011"/>
<dbReference type="EMBL" id="UFQT01000063">
    <property type="protein sequence ID" value="SSX19226.1"/>
    <property type="molecule type" value="Genomic_DNA"/>
</dbReference>
<evidence type="ECO:0000256" key="4">
    <source>
        <dbReference type="ARBA" id="ARBA00006627"/>
    </source>
</evidence>
<organism evidence="11">
    <name type="scientific">Culicoides sonorensis</name>
    <name type="common">Biting midge</name>
    <dbReference type="NCBI Taxonomy" id="179676"/>
    <lineage>
        <taxon>Eukaryota</taxon>
        <taxon>Metazoa</taxon>
        <taxon>Ecdysozoa</taxon>
        <taxon>Arthropoda</taxon>
        <taxon>Hexapoda</taxon>
        <taxon>Insecta</taxon>
        <taxon>Pterygota</taxon>
        <taxon>Neoptera</taxon>
        <taxon>Endopterygota</taxon>
        <taxon>Diptera</taxon>
        <taxon>Nematocera</taxon>
        <taxon>Chironomoidea</taxon>
        <taxon>Ceratopogonidae</taxon>
        <taxon>Ceratopogoninae</taxon>
        <taxon>Culicoides</taxon>
        <taxon>Monoculicoides</taxon>
    </lineage>
</organism>
<evidence type="ECO:0000256" key="8">
    <source>
        <dbReference type="ARBA" id="ARBA00023136"/>
    </source>
</evidence>
<keyword evidence="7 10" id="KW-1133">Transmembrane helix</keyword>